<dbReference type="SUPFAM" id="SSF49482">
    <property type="entry name" value="Aromatic compound dioxygenase"/>
    <property type="match status" value="1"/>
</dbReference>
<dbReference type="GO" id="GO:0016702">
    <property type="term" value="F:oxidoreductase activity, acting on single donors with incorporation of molecular oxygen, incorporation of two atoms of oxygen"/>
    <property type="evidence" value="ECO:0007669"/>
    <property type="project" value="InterPro"/>
</dbReference>
<proteinExistence type="predicted"/>
<dbReference type="GO" id="GO:0008199">
    <property type="term" value="F:ferric iron binding"/>
    <property type="evidence" value="ECO:0007669"/>
    <property type="project" value="InterPro"/>
</dbReference>
<reference evidence="4" key="1">
    <citation type="journal article" date="2020" name="Stud. Mycol.">
        <title>101 Dothideomycetes genomes: a test case for predicting lifestyles and emergence of pathogens.</title>
        <authorList>
            <person name="Haridas S."/>
            <person name="Albert R."/>
            <person name="Binder M."/>
            <person name="Bloem J."/>
            <person name="Labutti K."/>
            <person name="Salamov A."/>
            <person name="Andreopoulos B."/>
            <person name="Baker S."/>
            <person name="Barry K."/>
            <person name="Bills G."/>
            <person name="Bluhm B."/>
            <person name="Cannon C."/>
            <person name="Castanera R."/>
            <person name="Culley D."/>
            <person name="Daum C."/>
            <person name="Ezra D."/>
            <person name="Gonzalez J."/>
            <person name="Henrissat B."/>
            <person name="Kuo A."/>
            <person name="Liang C."/>
            <person name="Lipzen A."/>
            <person name="Lutzoni F."/>
            <person name="Magnuson J."/>
            <person name="Mondo S."/>
            <person name="Nolan M."/>
            <person name="Ohm R."/>
            <person name="Pangilinan J."/>
            <person name="Park H.-J."/>
            <person name="Ramirez L."/>
            <person name="Alfaro M."/>
            <person name="Sun H."/>
            <person name="Tritt A."/>
            <person name="Yoshinaga Y."/>
            <person name="Zwiers L.-H."/>
            <person name="Turgeon B."/>
            <person name="Goodwin S."/>
            <person name="Spatafora J."/>
            <person name="Crous P."/>
            <person name="Grigoriev I."/>
        </authorList>
    </citation>
    <scope>NUCLEOTIDE SEQUENCE</scope>
    <source>
        <strain evidence="4">CBS 113818</strain>
    </source>
</reference>
<keyword evidence="4" id="KW-0560">Oxidoreductase</keyword>
<protein>
    <submittedName>
        <fullName evidence="4">Aromatic compound dioxygenase</fullName>
    </submittedName>
</protein>
<organism evidence="4 5">
    <name type="scientific">Ophiobolus disseminans</name>
    <dbReference type="NCBI Taxonomy" id="1469910"/>
    <lineage>
        <taxon>Eukaryota</taxon>
        <taxon>Fungi</taxon>
        <taxon>Dikarya</taxon>
        <taxon>Ascomycota</taxon>
        <taxon>Pezizomycotina</taxon>
        <taxon>Dothideomycetes</taxon>
        <taxon>Pleosporomycetidae</taxon>
        <taxon>Pleosporales</taxon>
        <taxon>Pleosporineae</taxon>
        <taxon>Phaeosphaeriaceae</taxon>
        <taxon>Ophiobolus</taxon>
    </lineage>
</organism>
<dbReference type="Gene3D" id="2.60.130.10">
    <property type="entry name" value="Aromatic compound dioxygenase"/>
    <property type="match status" value="1"/>
</dbReference>
<dbReference type="CDD" id="cd03457">
    <property type="entry name" value="intradiol_dioxygenase_like"/>
    <property type="match status" value="1"/>
</dbReference>
<feature type="chain" id="PRO_5025519223" evidence="2">
    <location>
        <begin position="19"/>
        <end position="365"/>
    </location>
</feature>
<dbReference type="PANTHER" id="PTHR34315">
    <property type="match status" value="1"/>
</dbReference>
<dbReference type="Pfam" id="PF00775">
    <property type="entry name" value="Dioxygenase_C"/>
    <property type="match status" value="1"/>
</dbReference>
<dbReference type="OrthoDB" id="121380at2759"/>
<keyword evidence="2" id="KW-0732">Signal</keyword>
<feature type="compositionally biased region" description="Low complexity" evidence="1">
    <location>
        <begin position="349"/>
        <end position="365"/>
    </location>
</feature>
<dbReference type="PANTHER" id="PTHR34315:SF1">
    <property type="entry name" value="INTRADIOL RING-CLEAVAGE DIOXYGENASES DOMAIN-CONTAINING PROTEIN-RELATED"/>
    <property type="match status" value="1"/>
</dbReference>
<dbReference type="EMBL" id="MU006216">
    <property type="protein sequence ID" value="KAF2834005.1"/>
    <property type="molecule type" value="Genomic_DNA"/>
</dbReference>
<dbReference type="Proteomes" id="UP000799424">
    <property type="component" value="Unassembled WGS sequence"/>
</dbReference>
<evidence type="ECO:0000259" key="3">
    <source>
        <dbReference type="Pfam" id="PF00775"/>
    </source>
</evidence>
<evidence type="ECO:0000256" key="1">
    <source>
        <dbReference type="SAM" id="MobiDB-lite"/>
    </source>
</evidence>
<keyword evidence="5" id="KW-1185">Reference proteome</keyword>
<evidence type="ECO:0000256" key="2">
    <source>
        <dbReference type="SAM" id="SignalP"/>
    </source>
</evidence>
<accession>A0A6A7ANU8</accession>
<evidence type="ECO:0000313" key="4">
    <source>
        <dbReference type="EMBL" id="KAF2834005.1"/>
    </source>
</evidence>
<keyword evidence="4" id="KW-0223">Dioxygenase</keyword>
<feature type="domain" description="Intradiol ring-cleavage dioxygenases" evidence="3">
    <location>
        <begin position="129"/>
        <end position="223"/>
    </location>
</feature>
<feature type="region of interest" description="Disordered" evidence="1">
    <location>
        <begin position="337"/>
        <end position="365"/>
    </location>
</feature>
<dbReference type="InterPro" id="IPR015889">
    <property type="entry name" value="Intradiol_dOase_core"/>
</dbReference>
<dbReference type="InterPro" id="IPR000627">
    <property type="entry name" value="Intradiol_dOase_C"/>
</dbReference>
<evidence type="ECO:0000313" key="5">
    <source>
        <dbReference type="Proteomes" id="UP000799424"/>
    </source>
</evidence>
<name>A0A6A7ANU8_9PLEO</name>
<feature type="signal peptide" evidence="2">
    <location>
        <begin position="1"/>
        <end position="18"/>
    </location>
</feature>
<sequence>MKFTNILWAGLLAHQSVAHPGESAEQKAKDAAERRAYLDANKRSLSHCADALKKRGNDDLMHQRHDELTVHTEKPYLRARDLEDALNTNHKSNLTGVTVDSDPSILFSGNNSCILTPETTQGPYWVQGELLRKDITEDQEGVPLTLDIQIIDVNTCEPVPKAFLEIWHCNSTGVYSGVIANGNGNINDTTNLDQTWHRGIQQSDEDGVVTFDTMFPGHYVGRATHIHVMTSLDATVNANETLSGGSITHVGQMFFDQDLISLVETEEPYISNTQALTTNAEDSILEAEASDVDPFVEYVLLGESVADGVFGWLAFGMDSKSSYNITPAVYWTENGGVANPNSGAGGPRPSGARPSGAAPAPSSAL</sequence>
<dbReference type="AlphaFoldDB" id="A0A6A7ANU8"/>
<gene>
    <name evidence="4" type="ORF">CC86DRAFT_278085</name>
</gene>